<protein>
    <submittedName>
        <fullName evidence="2">VWA domain-containing protein</fullName>
    </submittedName>
</protein>
<sequence>MRSVSARPSATLQVLFEPEGDARRLHLIMRQRDALRPLFLATWEALSRQFDAAELETWAGAVLELVNVNAGPACLIAYWEASRDAASTREIAPLLGAAQICAEICRHAGAPAATASLNALAIARRSFGAAALSRWWRAMEMLARQAPESVLPAAGRMGQILLPGTIEAFEDFITAGLRSAAGDRNRRLAFFSLQDDLARRMIARDPGGVGFPNVEAEVKAFTTALWGELPLLRGMAGDSMDKPQRRSTISGPIIRLPETYRGVRGDAARGLFRAATAHAQAHLVLGRARFPIGTLKPLQVALVNLIEDARVETLAMRALPGLRRLWAPYHVAEPRGIATAPVLLARLARALFDPAHVDDDGFVAKGRALFAAALPRIEDSAISREIGTLLGNDLGQMRVQFNARTYVVEPVYRDDGLGLWDFDEGAQPPDDVLDLFIDAMRVDAQESADGSNQQAELGNAEAGIGRGRPVAPDDRGTVIARYPEWDRVHGIERPDWTVVREVAAKSGDPHAIEDALDGAGAVRNRVARLVRGLRIGRIVRLKRQHDGHDLDVDAMLDAGIALRSGQEPDPRVFRSSKSVHRDLSALLLIDISQSTCDRLPSGATVLDIERLAVAVLSEAMDQLGDPFGLLAFASDGREDIRMTSIKGFDEAYDRPCRARLAGLSSGLSTRLGTALRHAGNVMATTTSTSRKLLIVLTDGEPSDIDVSDPLDLVEDARRAAVDLRSRGIDAYGVVLGTAGIASAPRIFGRSNTMLVPRVENLPARLSELYFRLARR</sequence>
<dbReference type="InterPro" id="IPR036465">
    <property type="entry name" value="vWFA_dom_sf"/>
</dbReference>
<accession>A0ABS0NXA2</accession>
<dbReference type="InterPro" id="IPR002035">
    <property type="entry name" value="VWF_A"/>
</dbReference>
<evidence type="ECO:0000313" key="2">
    <source>
        <dbReference type="EMBL" id="MBH5385638.1"/>
    </source>
</evidence>
<dbReference type="PANTHER" id="PTHR41248:SF1">
    <property type="entry name" value="NORD PROTEIN"/>
    <property type="match status" value="1"/>
</dbReference>
<dbReference type="SUPFAM" id="SSF53300">
    <property type="entry name" value="vWA-like"/>
    <property type="match status" value="1"/>
</dbReference>
<dbReference type="InterPro" id="IPR051928">
    <property type="entry name" value="NorD/CobT"/>
</dbReference>
<dbReference type="EMBL" id="JACEGD010000004">
    <property type="protein sequence ID" value="MBH5385638.1"/>
    <property type="molecule type" value="Genomic_DNA"/>
</dbReference>
<organism evidence="2 3">
    <name type="scientific">Bradyrhizobium diversitatis</name>
    <dbReference type="NCBI Taxonomy" id="2755406"/>
    <lineage>
        <taxon>Bacteria</taxon>
        <taxon>Pseudomonadati</taxon>
        <taxon>Pseudomonadota</taxon>
        <taxon>Alphaproteobacteria</taxon>
        <taxon>Hyphomicrobiales</taxon>
        <taxon>Nitrobacteraceae</taxon>
        <taxon>Bradyrhizobium</taxon>
    </lineage>
</organism>
<comment type="caution">
    <text evidence="2">The sequence shown here is derived from an EMBL/GenBank/DDBJ whole genome shotgun (WGS) entry which is preliminary data.</text>
</comment>
<dbReference type="Pfam" id="PF00092">
    <property type="entry name" value="VWA"/>
    <property type="match status" value="1"/>
</dbReference>
<proteinExistence type="predicted"/>
<dbReference type="Gene3D" id="3.40.50.410">
    <property type="entry name" value="von Willebrand factor, type A domain"/>
    <property type="match status" value="1"/>
</dbReference>
<keyword evidence="3" id="KW-1185">Reference proteome</keyword>
<dbReference type="PROSITE" id="PS50234">
    <property type="entry name" value="VWFA"/>
    <property type="match status" value="1"/>
</dbReference>
<dbReference type="Proteomes" id="UP001194539">
    <property type="component" value="Unassembled WGS sequence"/>
</dbReference>
<evidence type="ECO:0000259" key="1">
    <source>
        <dbReference type="PROSITE" id="PS50234"/>
    </source>
</evidence>
<dbReference type="RefSeq" id="WP_197965219.1">
    <property type="nucleotide sequence ID" value="NZ_JACEGD010000004.1"/>
</dbReference>
<name>A0ABS0NXA2_9BRAD</name>
<dbReference type="PANTHER" id="PTHR41248">
    <property type="entry name" value="NORD PROTEIN"/>
    <property type="match status" value="1"/>
</dbReference>
<gene>
    <name evidence="2" type="ORF">H1B27_05000</name>
</gene>
<feature type="domain" description="VWFA" evidence="1">
    <location>
        <begin position="584"/>
        <end position="772"/>
    </location>
</feature>
<reference evidence="2 3" key="1">
    <citation type="submission" date="2020-07" db="EMBL/GenBank/DDBJ databases">
        <title>Bradyrhizobium diversity isolated from nodules of indigenous legumes of Western Australia.</title>
        <authorList>
            <person name="Klepa M.S."/>
        </authorList>
    </citation>
    <scope>NUCLEOTIDE SEQUENCE [LARGE SCALE GENOMIC DNA]</scope>
    <source>
        <strain evidence="2 3">CNPSo 4019</strain>
    </source>
</reference>
<evidence type="ECO:0000313" key="3">
    <source>
        <dbReference type="Proteomes" id="UP001194539"/>
    </source>
</evidence>
<dbReference type="SMART" id="SM00327">
    <property type="entry name" value="VWA"/>
    <property type="match status" value="1"/>
</dbReference>